<gene>
    <name evidence="4" type="ORF">O181_005871</name>
</gene>
<evidence type="ECO:0000313" key="5">
    <source>
        <dbReference type="Proteomes" id="UP000765509"/>
    </source>
</evidence>
<feature type="compositionally biased region" description="Polar residues" evidence="2">
    <location>
        <begin position="387"/>
        <end position="404"/>
    </location>
</feature>
<feature type="region of interest" description="Disordered" evidence="2">
    <location>
        <begin position="361"/>
        <end position="409"/>
    </location>
</feature>
<feature type="compositionally biased region" description="Polar residues" evidence="2">
    <location>
        <begin position="361"/>
        <end position="379"/>
    </location>
</feature>
<feature type="compositionally biased region" description="Polar residues" evidence="2">
    <location>
        <begin position="266"/>
        <end position="283"/>
    </location>
</feature>
<dbReference type="Pfam" id="PF05042">
    <property type="entry name" value="Caleosin"/>
    <property type="match status" value="1"/>
</dbReference>
<accession>A0A9Q3BI37</accession>
<dbReference type="Proteomes" id="UP000765509">
    <property type="component" value="Unassembled WGS sequence"/>
</dbReference>
<protein>
    <submittedName>
        <fullName evidence="4">Uncharacterized protein</fullName>
    </submittedName>
</protein>
<feature type="compositionally biased region" description="Basic residues" evidence="2">
    <location>
        <begin position="39"/>
        <end position="50"/>
    </location>
</feature>
<keyword evidence="3" id="KW-0812">Transmembrane</keyword>
<evidence type="ECO:0000256" key="1">
    <source>
        <dbReference type="ARBA" id="ARBA00006765"/>
    </source>
</evidence>
<feature type="compositionally biased region" description="Low complexity" evidence="2">
    <location>
        <begin position="202"/>
        <end position="216"/>
    </location>
</feature>
<feature type="compositionally biased region" description="Polar residues" evidence="2">
    <location>
        <begin position="242"/>
        <end position="259"/>
    </location>
</feature>
<feature type="transmembrane region" description="Helical" evidence="3">
    <location>
        <begin position="485"/>
        <end position="506"/>
    </location>
</feature>
<feature type="compositionally biased region" description="Low complexity" evidence="2">
    <location>
        <begin position="51"/>
        <end position="79"/>
    </location>
</feature>
<feature type="region of interest" description="Disordered" evidence="2">
    <location>
        <begin position="165"/>
        <end position="283"/>
    </location>
</feature>
<evidence type="ECO:0000256" key="2">
    <source>
        <dbReference type="SAM" id="MobiDB-lite"/>
    </source>
</evidence>
<proteinExistence type="inferred from homology"/>
<keyword evidence="5" id="KW-1185">Reference proteome</keyword>
<keyword evidence="3" id="KW-1133">Transmembrane helix</keyword>
<dbReference type="OrthoDB" id="2502818at2759"/>
<dbReference type="AlphaFoldDB" id="A0A9Q3BI37"/>
<reference evidence="4" key="1">
    <citation type="submission" date="2021-03" db="EMBL/GenBank/DDBJ databases">
        <title>Draft genome sequence of rust myrtle Austropuccinia psidii MF-1, a brazilian biotype.</title>
        <authorList>
            <person name="Quecine M.C."/>
            <person name="Pachon D.M.R."/>
            <person name="Bonatelli M.L."/>
            <person name="Correr F.H."/>
            <person name="Franceschini L.M."/>
            <person name="Leite T.F."/>
            <person name="Margarido G.R.A."/>
            <person name="Almeida C.A."/>
            <person name="Ferrarezi J.A."/>
            <person name="Labate C.A."/>
        </authorList>
    </citation>
    <scope>NUCLEOTIDE SEQUENCE</scope>
    <source>
        <strain evidence="4">MF-1</strain>
    </source>
</reference>
<feature type="compositionally biased region" description="Basic and acidic residues" evidence="2">
    <location>
        <begin position="222"/>
        <end position="241"/>
    </location>
</feature>
<evidence type="ECO:0000256" key="3">
    <source>
        <dbReference type="SAM" id="Phobius"/>
    </source>
</evidence>
<comment type="caution">
    <text evidence="4">The sequence shown here is derived from an EMBL/GenBank/DDBJ whole genome shotgun (WGS) entry which is preliminary data.</text>
</comment>
<name>A0A9Q3BI37_9BASI</name>
<organism evidence="4 5">
    <name type="scientific">Austropuccinia psidii MF-1</name>
    <dbReference type="NCBI Taxonomy" id="1389203"/>
    <lineage>
        <taxon>Eukaryota</taxon>
        <taxon>Fungi</taxon>
        <taxon>Dikarya</taxon>
        <taxon>Basidiomycota</taxon>
        <taxon>Pucciniomycotina</taxon>
        <taxon>Pucciniomycetes</taxon>
        <taxon>Pucciniales</taxon>
        <taxon>Sphaerophragmiaceae</taxon>
        <taxon>Austropuccinia</taxon>
    </lineage>
</organism>
<feature type="transmembrane region" description="Helical" evidence="3">
    <location>
        <begin position="570"/>
        <end position="590"/>
    </location>
</feature>
<feature type="compositionally biased region" description="Polar residues" evidence="2">
    <location>
        <begin position="178"/>
        <end position="196"/>
    </location>
</feature>
<dbReference type="InterPro" id="IPR007736">
    <property type="entry name" value="Caleosin-related"/>
</dbReference>
<dbReference type="EMBL" id="AVOT02001224">
    <property type="protein sequence ID" value="MBW0466156.1"/>
    <property type="molecule type" value="Genomic_DNA"/>
</dbReference>
<sequence length="626" mass="69693">MGMSVPSFDSRPKLKILEGWSRRIQLPISDSHLISHAMPPKRRNKKKKTQKPASQTSTTNNSNHQNQNTSITSSQTQPNKPSASLSSFNSEIETSTKSNQTTPLSHRSTNLPFQSPSTDPNTSHSLSSDRYSPVTSHSKKSTPYKTDVVTPDDLTESQAQLYHLTSPCSHEGNPEFINPTSQISESGQKNYHSGHSTPIKLSAQPSSTAKSNSSASQLDQKSTIREELYRSPTKESNHESFEISQSVSNSNASIRTSEPFQEGELLQSSNHSSASPSYEPTNENQLLTQLDESNQQRYQNDNAGKPIVKTEPATPLDAQVSYHSVPRDSAIVSGHDKPITLLNAEISPFKPNLRRRERSFTVDSHYSDASQKVSASSCGGASKRPRNSNSNDFSPKTPGQTLSAQEVPDSLTFGENRPEYYKNSLGYHHLGQCLKSIQSRQQKCHSGSQTIDMGVNLPQIYLSYFDQNQDGMLDPLDSWRASRRLGFGLVLAAWITFLVHAILSLLNGNRLWFFLDPLAKHHLPLGGKVSEKSNHLEKTISKLLPNLEYLPNEQVSPLALWKIMLQMDDLFDRLTVVLGWLLVFCLTWPVNLSVRHDYFCSAFNGDLLFLIAERNSLQSRPSVNSS</sequence>
<evidence type="ECO:0000313" key="4">
    <source>
        <dbReference type="EMBL" id="MBW0466156.1"/>
    </source>
</evidence>
<feature type="region of interest" description="Disordered" evidence="2">
    <location>
        <begin position="27"/>
        <end position="151"/>
    </location>
</feature>
<feature type="compositionally biased region" description="Polar residues" evidence="2">
    <location>
        <begin position="80"/>
        <end position="136"/>
    </location>
</feature>
<keyword evidence="3" id="KW-0472">Membrane</keyword>
<comment type="similarity">
    <text evidence="1">Belongs to the caleosin family.</text>
</comment>